<protein>
    <submittedName>
        <fullName evidence="8">Syntaxin-121-like</fullName>
    </submittedName>
</protein>
<evidence type="ECO:0000256" key="5">
    <source>
        <dbReference type="ARBA" id="ARBA00023054"/>
    </source>
</evidence>
<reference evidence="8 9" key="1">
    <citation type="journal article" date="2018" name="Front. Plant Sci.">
        <title>Red Clover (Trifolium pratense) and Zigzag Clover (T. medium) - A Picture of Genomic Similarities and Differences.</title>
        <authorList>
            <person name="Dluhosova J."/>
            <person name="Istvanek J."/>
            <person name="Nedelnik J."/>
            <person name="Repkova J."/>
        </authorList>
    </citation>
    <scope>NUCLEOTIDE SEQUENCE [LARGE SCALE GENOMIC DNA]</scope>
    <source>
        <strain evidence="9">cv. 10/8</strain>
        <tissue evidence="8">Leaf</tissue>
    </source>
</reference>
<dbReference type="GO" id="GO:0048278">
    <property type="term" value="P:vesicle docking"/>
    <property type="evidence" value="ECO:0007669"/>
    <property type="project" value="TreeGrafter"/>
</dbReference>
<proteinExistence type="inferred from homology"/>
<evidence type="ECO:0000256" key="2">
    <source>
        <dbReference type="ARBA" id="ARBA00022448"/>
    </source>
</evidence>
<evidence type="ECO:0000313" key="9">
    <source>
        <dbReference type="Proteomes" id="UP000265520"/>
    </source>
</evidence>
<dbReference type="GO" id="GO:0005484">
    <property type="term" value="F:SNAP receptor activity"/>
    <property type="evidence" value="ECO:0007669"/>
    <property type="project" value="TreeGrafter"/>
</dbReference>
<evidence type="ECO:0000313" key="8">
    <source>
        <dbReference type="EMBL" id="MCI22099.1"/>
    </source>
</evidence>
<dbReference type="InterPro" id="IPR000727">
    <property type="entry name" value="T_SNARE_dom"/>
</dbReference>
<dbReference type="GO" id="GO:0031201">
    <property type="term" value="C:SNARE complex"/>
    <property type="evidence" value="ECO:0007669"/>
    <property type="project" value="TreeGrafter"/>
</dbReference>
<dbReference type="GO" id="GO:0012505">
    <property type="term" value="C:endomembrane system"/>
    <property type="evidence" value="ECO:0007669"/>
    <property type="project" value="TreeGrafter"/>
</dbReference>
<dbReference type="Proteomes" id="UP000265520">
    <property type="component" value="Unassembled WGS sequence"/>
</dbReference>
<dbReference type="AlphaFoldDB" id="A0A392QDY1"/>
<dbReference type="Pfam" id="PF05739">
    <property type="entry name" value="SNARE"/>
    <property type="match status" value="1"/>
</dbReference>
<keyword evidence="6" id="KW-0812">Transmembrane</keyword>
<feature type="transmembrane region" description="Helical" evidence="6">
    <location>
        <begin position="61"/>
        <end position="81"/>
    </location>
</feature>
<keyword evidence="4" id="KW-0007">Acetylation</keyword>
<keyword evidence="2" id="KW-0813">Transport</keyword>
<organism evidence="8 9">
    <name type="scientific">Trifolium medium</name>
    <dbReference type="NCBI Taxonomy" id="97028"/>
    <lineage>
        <taxon>Eukaryota</taxon>
        <taxon>Viridiplantae</taxon>
        <taxon>Streptophyta</taxon>
        <taxon>Embryophyta</taxon>
        <taxon>Tracheophyta</taxon>
        <taxon>Spermatophyta</taxon>
        <taxon>Magnoliopsida</taxon>
        <taxon>eudicotyledons</taxon>
        <taxon>Gunneridae</taxon>
        <taxon>Pentapetalae</taxon>
        <taxon>rosids</taxon>
        <taxon>fabids</taxon>
        <taxon>Fabales</taxon>
        <taxon>Fabaceae</taxon>
        <taxon>Papilionoideae</taxon>
        <taxon>50 kb inversion clade</taxon>
        <taxon>NPAAA clade</taxon>
        <taxon>Hologalegina</taxon>
        <taxon>IRL clade</taxon>
        <taxon>Trifolieae</taxon>
        <taxon>Trifolium</taxon>
    </lineage>
</organism>
<feature type="domain" description="T-SNARE coiled-coil homology" evidence="7">
    <location>
        <begin position="1"/>
        <end position="51"/>
    </location>
</feature>
<dbReference type="Gene3D" id="1.20.5.110">
    <property type="match status" value="1"/>
</dbReference>
<sequence length="97" mass="11340">ELEKSLLALHQVFLDMTVLVHFQGEQLDDIESRVARVSTVLYAGSKQLRIARKHHKNTRKWICYCIILLVIIVLFVVLFTVKPWQHNDSVCLLNLRD</sequence>
<feature type="non-terminal residue" evidence="8">
    <location>
        <position position="1"/>
    </location>
</feature>
<dbReference type="GO" id="GO:0005886">
    <property type="term" value="C:plasma membrane"/>
    <property type="evidence" value="ECO:0007669"/>
    <property type="project" value="TreeGrafter"/>
</dbReference>
<keyword evidence="3" id="KW-0653">Protein transport</keyword>
<dbReference type="FunFam" id="1.20.5.110:FF:000008">
    <property type="entry name" value="Syntaxin 132"/>
    <property type="match status" value="1"/>
</dbReference>
<dbReference type="PANTHER" id="PTHR19957">
    <property type="entry name" value="SYNTAXIN"/>
    <property type="match status" value="1"/>
</dbReference>
<evidence type="ECO:0000256" key="4">
    <source>
        <dbReference type="ARBA" id="ARBA00022990"/>
    </source>
</evidence>
<dbReference type="SUPFAM" id="SSF58038">
    <property type="entry name" value="SNARE fusion complex"/>
    <property type="match status" value="1"/>
</dbReference>
<comment type="similarity">
    <text evidence="1">Belongs to the syntaxin family.</text>
</comment>
<accession>A0A392QDY1</accession>
<evidence type="ECO:0000259" key="7">
    <source>
        <dbReference type="PROSITE" id="PS50192"/>
    </source>
</evidence>
<dbReference type="GO" id="GO:0006887">
    <property type="term" value="P:exocytosis"/>
    <property type="evidence" value="ECO:0007669"/>
    <property type="project" value="TreeGrafter"/>
</dbReference>
<name>A0A392QDY1_9FABA</name>
<dbReference type="PANTHER" id="PTHR19957:SF80">
    <property type="entry name" value="SYNTAXIN-121"/>
    <property type="match status" value="1"/>
</dbReference>
<evidence type="ECO:0000256" key="6">
    <source>
        <dbReference type="SAM" id="Phobius"/>
    </source>
</evidence>
<dbReference type="PROSITE" id="PS50192">
    <property type="entry name" value="T_SNARE"/>
    <property type="match status" value="1"/>
</dbReference>
<comment type="caution">
    <text evidence="8">The sequence shown here is derived from an EMBL/GenBank/DDBJ whole genome shotgun (WGS) entry which is preliminary data.</text>
</comment>
<evidence type="ECO:0000256" key="1">
    <source>
        <dbReference type="ARBA" id="ARBA00009063"/>
    </source>
</evidence>
<keyword evidence="6" id="KW-0472">Membrane</keyword>
<keyword evidence="6" id="KW-1133">Transmembrane helix</keyword>
<keyword evidence="9" id="KW-1185">Reference proteome</keyword>
<dbReference type="GO" id="GO:0000149">
    <property type="term" value="F:SNARE binding"/>
    <property type="evidence" value="ECO:0007669"/>
    <property type="project" value="TreeGrafter"/>
</dbReference>
<evidence type="ECO:0000256" key="3">
    <source>
        <dbReference type="ARBA" id="ARBA00022927"/>
    </source>
</evidence>
<dbReference type="EMBL" id="LXQA010128629">
    <property type="protein sequence ID" value="MCI22099.1"/>
    <property type="molecule type" value="Genomic_DNA"/>
</dbReference>
<keyword evidence="5" id="KW-0175">Coiled coil</keyword>
<dbReference type="GO" id="GO:0006886">
    <property type="term" value="P:intracellular protein transport"/>
    <property type="evidence" value="ECO:0007669"/>
    <property type="project" value="TreeGrafter"/>
</dbReference>
<dbReference type="InterPro" id="IPR045242">
    <property type="entry name" value="Syntaxin"/>
</dbReference>
<dbReference type="GO" id="GO:0006906">
    <property type="term" value="P:vesicle fusion"/>
    <property type="evidence" value="ECO:0007669"/>
    <property type="project" value="TreeGrafter"/>
</dbReference>